<evidence type="ECO:0000259" key="1">
    <source>
        <dbReference type="Pfam" id="PF01610"/>
    </source>
</evidence>
<sequence length="114" mass="13381">MSNEGSRFSLESVRRFFNFLCEKLFFKSDAEGSHDIVAILENRLTKTIREHFMNRYTNRERAAVKSVVVDLNAQYIKFIKALFPNARIIIDRFHIVQLFLTALSMIPPTVRLKE</sequence>
<dbReference type="EMBL" id="ACGS02000052">
    <property type="protein sequence ID" value="EFZ33710.1"/>
    <property type="molecule type" value="Genomic_DNA"/>
</dbReference>
<gene>
    <name evidence="2" type="primary">tnp</name>
    <name evidence="2" type="ORF">HMPREF0542_12141</name>
</gene>
<dbReference type="InterPro" id="IPR047951">
    <property type="entry name" value="Transpos_ISL3"/>
</dbReference>
<feature type="domain" description="Transposase IS204/IS1001/IS1096/IS1165 DDE" evidence="1">
    <location>
        <begin position="31"/>
        <end position="106"/>
    </location>
</feature>
<name>E7FTB3_9LACO</name>
<dbReference type="HOGENOM" id="CLU_041900_7_4_9"/>
<organism evidence="2 3">
    <name type="scientific">Ligilactobacillus ruminis ATCC 25644</name>
    <dbReference type="NCBI Taxonomy" id="525362"/>
    <lineage>
        <taxon>Bacteria</taxon>
        <taxon>Bacillati</taxon>
        <taxon>Bacillota</taxon>
        <taxon>Bacilli</taxon>
        <taxon>Lactobacillales</taxon>
        <taxon>Lactobacillaceae</taxon>
        <taxon>Ligilactobacillus</taxon>
    </lineage>
</organism>
<protein>
    <submittedName>
        <fullName evidence="2">Transposase</fullName>
    </submittedName>
</protein>
<dbReference type="Proteomes" id="UP000004099">
    <property type="component" value="Unassembled WGS sequence"/>
</dbReference>
<proteinExistence type="predicted"/>
<accession>E7FTB3</accession>
<reference evidence="2 3" key="1">
    <citation type="submission" date="2011-01" db="EMBL/GenBank/DDBJ databases">
        <authorList>
            <person name="Muzny D."/>
            <person name="Qin X."/>
            <person name="Buhay C."/>
            <person name="Dugan-Rocha S."/>
            <person name="Ding Y."/>
            <person name="Chen G."/>
            <person name="Hawes A."/>
            <person name="Holder M."/>
            <person name="Jhangiani S."/>
            <person name="Johnson A."/>
            <person name="Khan Z."/>
            <person name="Li Z."/>
            <person name="Liu W."/>
            <person name="Liu X."/>
            <person name="Perez L."/>
            <person name="Shen H."/>
            <person name="Wang Q."/>
            <person name="Watt J."/>
            <person name="Xi L."/>
            <person name="Xin Y."/>
            <person name="Zhou J."/>
            <person name="Deng J."/>
            <person name="Jiang H."/>
            <person name="Liu Y."/>
            <person name="Qu J."/>
            <person name="Song X.-Z."/>
            <person name="Zhang L."/>
            <person name="Villasana D."/>
            <person name="Johnson A."/>
            <person name="Liu J."/>
            <person name="Liyanage D."/>
            <person name="Lorensuhewa L."/>
            <person name="Robinson T."/>
            <person name="Song A."/>
            <person name="Song B.-B."/>
            <person name="Dinh H."/>
            <person name="Thornton R."/>
            <person name="Coyle M."/>
            <person name="Francisco L."/>
            <person name="Jackson L."/>
            <person name="Javaid M."/>
            <person name="Korchina V."/>
            <person name="Kovar C."/>
            <person name="Mata R."/>
            <person name="Mathew T."/>
            <person name="Ngo R."/>
            <person name="Nguyen L."/>
            <person name="Nguyen N."/>
            <person name="Okwuonu G."/>
            <person name="Ongeri F."/>
            <person name="Pham C."/>
            <person name="Simmons D."/>
            <person name="Wilczek-Boney K."/>
            <person name="Hale W."/>
            <person name="Jakkamsetti A."/>
            <person name="Pham P."/>
            <person name="Ruth R."/>
            <person name="San Lucas F."/>
            <person name="Warren J."/>
            <person name="Zhang J."/>
            <person name="Zhao Z."/>
            <person name="Zhou C."/>
            <person name="Zhu D."/>
            <person name="Lee S."/>
            <person name="Bess C."/>
            <person name="Blankenburg K."/>
            <person name="Forbes L."/>
            <person name="Fu Q."/>
            <person name="Gubbala S."/>
            <person name="Hirani K."/>
            <person name="Jayaseelan J.C."/>
            <person name="Lara F."/>
            <person name="Munidasa M."/>
            <person name="Palculict T."/>
            <person name="Patil S."/>
            <person name="Pu L.-L."/>
            <person name="Saada N."/>
            <person name="Tang L."/>
            <person name="Weissenberger G."/>
            <person name="Zhu Y."/>
            <person name="Hemphill L."/>
            <person name="Shang Y."/>
            <person name="Youmans B."/>
            <person name="Ayvaz T."/>
            <person name="Ross M."/>
            <person name="Santibanez J."/>
            <person name="Aqrawi P."/>
            <person name="Gross S."/>
            <person name="Joshi V."/>
            <person name="Fowler G."/>
            <person name="Nazareth L."/>
            <person name="Reid J."/>
            <person name="Worley K."/>
            <person name="Petrosino J."/>
            <person name="Highlander S."/>
            <person name="Gibbs R."/>
        </authorList>
    </citation>
    <scope>NUCLEOTIDE SEQUENCE [LARGE SCALE GENOMIC DNA]</scope>
    <source>
        <strain evidence="2 3">ATCC 25644</strain>
    </source>
</reference>
<dbReference type="InterPro" id="IPR002560">
    <property type="entry name" value="Transposase_DDE"/>
</dbReference>
<dbReference type="RefSeq" id="WP_004563430.1">
    <property type="nucleotide sequence ID" value="NZ_GL833109.1"/>
</dbReference>
<evidence type="ECO:0000313" key="2">
    <source>
        <dbReference type="EMBL" id="EFZ33710.1"/>
    </source>
</evidence>
<dbReference type="AlphaFoldDB" id="E7FTB3"/>
<dbReference type="PANTHER" id="PTHR33498">
    <property type="entry name" value="TRANSPOSASE FOR INSERTION SEQUENCE ELEMENT IS1557"/>
    <property type="match status" value="1"/>
</dbReference>
<comment type="caution">
    <text evidence="2">The sequence shown here is derived from an EMBL/GenBank/DDBJ whole genome shotgun (WGS) entry which is preliminary data.</text>
</comment>
<evidence type="ECO:0000313" key="3">
    <source>
        <dbReference type="Proteomes" id="UP000004099"/>
    </source>
</evidence>
<dbReference type="PANTHER" id="PTHR33498:SF1">
    <property type="entry name" value="TRANSPOSASE FOR INSERTION SEQUENCE ELEMENT IS1557"/>
    <property type="match status" value="1"/>
</dbReference>
<dbReference type="Pfam" id="PF01610">
    <property type="entry name" value="DDE_Tnp_ISL3"/>
    <property type="match status" value="1"/>
</dbReference>